<evidence type="ECO:0000256" key="2">
    <source>
        <dbReference type="ARBA" id="ARBA00012755"/>
    </source>
</evidence>
<dbReference type="GO" id="GO:0016052">
    <property type="term" value="P:carbohydrate catabolic process"/>
    <property type="evidence" value="ECO:0007669"/>
    <property type="project" value="InterPro"/>
</dbReference>
<evidence type="ECO:0000313" key="6">
    <source>
        <dbReference type="Proteomes" id="UP000242875"/>
    </source>
</evidence>
<keyword evidence="6" id="KW-1185">Reference proteome</keyword>
<comment type="caution">
    <text evidence="5">The sequence shown here is derived from an EMBL/GenBank/DDBJ whole genome shotgun (WGS) entry which is preliminary data.</text>
</comment>
<protein>
    <recommendedName>
        <fullName evidence="2">alpha-galactosidase</fullName>
        <ecNumber evidence="2">3.2.1.22</ecNumber>
    </recommendedName>
</protein>
<dbReference type="GO" id="GO:0004557">
    <property type="term" value="F:alpha-galactosidase activity"/>
    <property type="evidence" value="ECO:0007669"/>
    <property type="project" value="UniProtKB-EC"/>
</dbReference>
<dbReference type="InterPro" id="IPR017853">
    <property type="entry name" value="GH"/>
</dbReference>
<evidence type="ECO:0000313" key="5">
    <source>
        <dbReference type="EMBL" id="OZJ06826.1"/>
    </source>
</evidence>
<dbReference type="InterPro" id="IPR013785">
    <property type="entry name" value="Aldolase_TIM"/>
</dbReference>
<dbReference type="OrthoDB" id="5795902at2759"/>
<dbReference type="Pfam" id="PF02065">
    <property type="entry name" value="Melibiase"/>
    <property type="match status" value="1"/>
</dbReference>
<dbReference type="CDD" id="cd14791">
    <property type="entry name" value="GH36"/>
    <property type="match status" value="1"/>
</dbReference>
<dbReference type="AlphaFoldDB" id="A0A261Y859"/>
<dbReference type="EMBL" id="MVBO01000001">
    <property type="protein sequence ID" value="OZJ06826.1"/>
    <property type="molecule type" value="Genomic_DNA"/>
</dbReference>
<reference evidence="5 6" key="1">
    <citation type="journal article" date="2017" name="Mycologia">
        <title>Bifiguratus adelaidae, gen. et sp. nov., a new member of Mucoromycotina in endophytic and soil-dwelling habitats.</title>
        <authorList>
            <person name="Torres-Cruz T.J."/>
            <person name="Billingsley Tobias T.L."/>
            <person name="Almatruk M."/>
            <person name="Hesse C."/>
            <person name="Kuske C.R."/>
            <person name="Desiro A."/>
            <person name="Benucci G.M."/>
            <person name="Bonito G."/>
            <person name="Stajich J.E."/>
            <person name="Dunlap C."/>
            <person name="Arnold A.E."/>
            <person name="Porras-Alfaro A."/>
        </authorList>
    </citation>
    <scope>NUCLEOTIDE SEQUENCE [LARGE SCALE GENOMIC DNA]</scope>
    <source>
        <strain evidence="5 6">AZ0501</strain>
    </source>
</reference>
<gene>
    <name evidence="5" type="ORF">BZG36_00068</name>
</gene>
<keyword evidence="3" id="KW-0378">Hydrolase</keyword>
<evidence type="ECO:0000256" key="1">
    <source>
        <dbReference type="ARBA" id="ARBA00001255"/>
    </source>
</evidence>
<keyword evidence="4" id="KW-0326">Glycosidase</keyword>
<accession>A0A261Y859</accession>
<evidence type="ECO:0000256" key="4">
    <source>
        <dbReference type="ARBA" id="ARBA00023295"/>
    </source>
</evidence>
<sequence length="697" mass="78633">MTKSMDASLFTHLTPTVKIVWVPADSTGMKTGPSRRLKGTAVGGVLKDEDLSVTLRLEPGPLDGHLLTLDLTAVKPVVMEEINLLYGIYMKDKKIWSQSRELGETDKISKIHTAVNLITHLGLQGDYYIVEHSGTRGIIHSTSVTHFRGGANITFFGSLAERSGYTYFRAYFNDNVFDIHKDIDGKFLRAGETMTVFKVLIMQGMEEAALWDGYASRIGPEKRLVKDAHVQGWTSWQVEYVFIFSCMLMMCRYNYYGDISEELCIKNLDALKEKNYPIDIFQIDDGFQTQVGDWLSINERFPNGMKALVDRIHQNGYQAGLWLAPFVASVKSRVVREHPEWVLMDPASPNKMYYAGPNWGGFVALDIYHPEVRAYLARVFNYVLNKWGFDMLKLDFLFACGMSPMAGKTRAEIMYDGMELIRELVGSKKMILGCGVPLAPAWKTCDFCRIGADVGAFWEDTKLKLLNVRERVSTVNSLYSTLGRWAMSGRFFGNDPDVTFIRQSNNRLTAEERYTLVVLNNILGALVFSSDDISKYGPDEHALYGATFPKVKSTVKTVYEIGEHVYRIDYEVNDEPASQKHYITYANLGRSAINVRLPDSASSRYWFGTESSAHLTNTHPDHFYARNTTFVLGSHQTRTFHEIPDSSLKQVSLLGSAGHIVPGVEIQRVIPGSNIKIQVKPKKVRPSRIFLSVPDPN</sequence>
<dbReference type="Gene3D" id="3.20.20.70">
    <property type="entry name" value="Aldolase class I"/>
    <property type="match status" value="1"/>
</dbReference>
<organism evidence="5 6">
    <name type="scientific">Bifiguratus adelaidae</name>
    <dbReference type="NCBI Taxonomy" id="1938954"/>
    <lineage>
        <taxon>Eukaryota</taxon>
        <taxon>Fungi</taxon>
        <taxon>Fungi incertae sedis</taxon>
        <taxon>Mucoromycota</taxon>
        <taxon>Mucoromycotina</taxon>
        <taxon>Endogonomycetes</taxon>
        <taxon>Endogonales</taxon>
        <taxon>Endogonales incertae sedis</taxon>
        <taxon>Bifiguratus</taxon>
    </lineage>
</organism>
<dbReference type="PANTHER" id="PTHR43053">
    <property type="entry name" value="GLYCOSIDASE FAMILY 31"/>
    <property type="match status" value="1"/>
</dbReference>
<evidence type="ECO:0000256" key="3">
    <source>
        <dbReference type="ARBA" id="ARBA00022801"/>
    </source>
</evidence>
<proteinExistence type="predicted"/>
<dbReference type="Proteomes" id="UP000242875">
    <property type="component" value="Unassembled WGS sequence"/>
</dbReference>
<dbReference type="EC" id="3.2.1.22" evidence="2"/>
<name>A0A261Y859_9FUNG</name>
<dbReference type="InterPro" id="IPR002252">
    <property type="entry name" value="Glyco_hydro_36"/>
</dbReference>
<dbReference type="InterPro" id="IPR050985">
    <property type="entry name" value="Alpha-glycosidase_related"/>
</dbReference>
<dbReference type="SUPFAM" id="SSF51445">
    <property type="entry name" value="(Trans)glycosidases"/>
    <property type="match status" value="1"/>
</dbReference>
<dbReference type="PANTHER" id="PTHR43053:SF3">
    <property type="entry name" value="ALPHA-GALACTOSIDASE C-RELATED"/>
    <property type="match status" value="1"/>
</dbReference>
<comment type="catalytic activity">
    <reaction evidence="1">
        <text>Hydrolysis of terminal, non-reducing alpha-D-galactose residues in alpha-D-galactosides, including galactose oligosaccharides, galactomannans and galactolipids.</text>
        <dbReference type="EC" id="3.2.1.22"/>
    </reaction>
</comment>